<gene>
    <name evidence="3" type="ORF">D3874_07805</name>
</gene>
<dbReference type="InterPro" id="IPR037069">
    <property type="entry name" value="AcylCoA_DH/ox_N_sf"/>
</dbReference>
<dbReference type="RefSeq" id="WP_119777576.1">
    <property type="nucleotide sequence ID" value="NZ_QYUK01000011.1"/>
</dbReference>
<dbReference type="Gene3D" id="1.10.540.10">
    <property type="entry name" value="Acyl-CoA dehydrogenase/oxidase, N-terminal domain"/>
    <property type="match status" value="1"/>
</dbReference>
<evidence type="ECO:0000313" key="4">
    <source>
        <dbReference type="Proteomes" id="UP000284605"/>
    </source>
</evidence>
<protein>
    <submittedName>
        <fullName evidence="3">Acyl-CoA dehydrogenase</fullName>
    </submittedName>
</protein>
<reference evidence="3 4" key="1">
    <citation type="submission" date="2018-09" db="EMBL/GenBank/DDBJ databases">
        <authorList>
            <person name="Zhu H."/>
        </authorList>
    </citation>
    <scope>NUCLEOTIDE SEQUENCE [LARGE SCALE GENOMIC DNA]</scope>
    <source>
        <strain evidence="3 4">K1W22B-8</strain>
    </source>
</reference>
<dbReference type="SUPFAM" id="SSF47203">
    <property type="entry name" value="Acyl-CoA dehydrogenase C-terminal domain-like"/>
    <property type="match status" value="1"/>
</dbReference>
<keyword evidence="4" id="KW-1185">Reference proteome</keyword>
<name>A0A418WA90_9PROT</name>
<comment type="caution">
    <text evidence="3">The sequence shown here is derived from an EMBL/GenBank/DDBJ whole genome shotgun (WGS) entry which is preliminary data.</text>
</comment>
<dbReference type="InterPro" id="IPR046373">
    <property type="entry name" value="Acyl-CoA_Oxase/DH_mid-dom_sf"/>
</dbReference>
<dbReference type="PANTHER" id="PTHR43884:SF12">
    <property type="entry name" value="ISOVALERYL-COA DEHYDROGENASE, MITOCHONDRIAL-RELATED"/>
    <property type="match status" value="1"/>
</dbReference>
<dbReference type="GO" id="GO:0050660">
    <property type="term" value="F:flavin adenine dinucleotide binding"/>
    <property type="evidence" value="ECO:0007669"/>
    <property type="project" value="InterPro"/>
</dbReference>
<evidence type="ECO:0000259" key="2">
    <source>
        <dbReference type="Pfam" id="PF08028"/>
    </source>
</evidence>
<keyword evidence="1" id="KW-0560">Oxidoreductase</keyword>
<dbReference type="PIRSF" id="PIRSF016578">
    <property type="entry name" value="HsaA"/>
    <property type="match status" value="1"/>
</dbReference>
<proteinExistence type="predicted"/>
<evidence type="ECO:0000313" key="3">
    <source>
        <dbReference type="EMBL" id="RJF86932.1"/>
    </source>
</evidence>
<dbReference type="GO" id="GO:0008470">
    <property type="term" value="F:3-methylbutanoyl-CoA dehydrogenase activity"/>
    <property type="evidence" value="ECO:0007669"/>
    <property type="project" value="TreeGrafter"/>
</dbReference>
<dbReference type="EMBL" id="QYUK01000011">
    <property type="protein sequence ID" value="RJF86932.1"/>
    <property type="molecule type" value="Genomic_DNA"/>
</dbReference>
<dbReference type="InterPro" id="IPR013107">
    <property type="entry name" value="Acyl-CoA_DH_C"/>
</dbReference>
<evidence type="ECO:0000256" key="1">
    <source>
        <dbReference type="ARBA" id="ARBA00023002"/>
    </source>
</evidence>
<dbReference type="PANTHER" id="PTHR43884">
    <property type="entry name" value="ACYL-COA DEHYDROGENASE"/>
    <property type="match status" value="1"/>
</dbReference>
<dbReference type="InterPro" id="IPR036250">
    <property type="entry name" value="AcylCo_DH-like_C"/>
</dbReference>
<dbReference type="SUPFAM" id="SSF56645">
    <property type="entry name" value="Acyl-CoA dehydrogenase NM domain-like"/>
    <property type="match status" value="1"/>
</dbReference>
<dbReference type="InterPro" id="IPR009100">
    <property type="entry name" value="AcylCoA_DH/oxidase_NM_dom_sf"/>
</dbReference>
<dbReference type="Gene3D" id="2.40.110.10">
    <property type="entry name" value="Butyryl-CoA Dehydrogenase, subunit A, domain 2"/>
    <property type="match status" value="1"/>
</dbReference>
<dbReference type="OrthoDB" id="6184213at2"/>
<accession>A0A418WA90</accession>
<dbReference type="AlphaFoldDB" id="A0A418WA90"/>
<dbReference type="Gene3D" id="1.20.140.10">
    <property type="entry name" value="Butyryl-CoA Dehydrogenase, subunit A, domain 3"/>
    <property type="match status" value="1"/>
</dbReference>
<feature type="domain" description="Acyl-CoA dehydrogenase C-terminal" evidence="2">
    <location>
        <begin position="244"/>
        <end position="380"/>
    </location>
</feature>
<organism evidence="3 4">
    <name type="scientific">Oleomonas cavernae</name>
    <dbReference type="NCBI Taxonomy" id="2320859"/>
    <lineage>
        <taxon>Bacteria</taxon>
        <taxon>Pseudomonadati</taxon>
        <taxon>Pseudomonadota</taxon>
        <taxon>Alphaproteobacteria</taxon>
        <taxon>Acetobacterales</taxon>
        <taxon>Acetobacteraceae</taxon>
        <taxon>Oleomonas</taxon>
    </lineage>
</organism>
<dbReference type="Pfam" id="PF08028">
    <property type="entry name" value="Acyl-CoA_dh_2"/>
    <property type="match status" value="1"/>
</dbReference>
<sequence>MNQLAAPPSDGPLSPDSAELERLLAHIAEGAAERDRERIHPYEVMDLIRTARLGALRLPKADGGGGVTLRELLAVVIRLAAADPNVAHALRNHYTFVDRFARPHDAINRPKWARLIARGDLFGLGNTELGSAKVGGSPYTTKLRADADGYRLDGTKYYSTGTLYADHVQIRAAGPDDELASVIVPVNREGVELVDDWDGAGQRLTGSGTTHLRNVRVEPDEVIFDAPGIGYGTSYNNTLAQLLVTAIVAGILRNILTDAVDLLAGRKDRHFYYATTLRPCDDPLLQEIIGEISSSAFAAETLVLAAAEAQDRAAQARDDGEPDAELALQAAVVAAKTKLIVDDLTIKSASRLFDVGGASAMRKNRNLDRHWRNARTLASHNPGPLKARALGDFELHGTPLPTQGFF</sequence>
<dbReference type="GO" id="GO:0006552">
    <property type="term" value="P:L-leucine catabolic process"/>
    <property type="evidence" value="ECO:0007669"/>
    <property type="project" value="TreeGrafter"/>
</dbReference>
<dbReference type="Proteomes" id="UP000284605">
    <property type="component" value="Unassembled WGS sequence"/>
</dbReference>